<dbReference type="PROSITE" id="PS50878">
    <property type="entry name" value="RT_POL"/>
    <property type="match status" value="1"/>
</dbReference>
<evidence type="ECO:0000313" key="11">
    <source>
        <dbReference type="EMBL" id="AKI03612.1"/>
    </source>
</evidence>
<dbReference type="InterPro" id="IPR051083">
    <property type="entry name" value="GrpII_Intron_Splice-Mob/Def"/>
</dbReference>
<keyword evidence="7" id="KW-0051">Antiviral defense</keyword>
<proteinExistence type="inferred from homology"/>
<evidence type="ECO:0000256" key="4">
    <source>
        <dbReference type="ARBA" id="ARBA00022723"/>
    </source>
</evidence>
<comment type="catalytic activity">
    <reaction evidence="9">
        <text>DNA(n) + a 2'-deoxyribonucleoside 5'-triphosphate = DNA(n+1) + diphosphate</text>
        <dbReference type="Rhea" id="RHEA:22508"/>
        <dbReference type="Rhea" id="RHEA-COMP:17339"/>
        <dbReference type="Rhea" id="RHEA-COMP:17340"/>
        <dbReference type="ChEBI" id="CHEBI:33019"/>
        <dbReference type="ChEBI" id="CHEBI:61560"/>
        <dbReference type="ChEBI" id="CHEBI:173112"/>
        <dbReference type="EC" id="2.7.7.49"/>
    </reaction>
</comment>
<dbReference type="PRINTS" id="PR00866">
    <property type="entry name" value="RNADNAPOLMS"/>
</dbReference>
<dbReference type="GO" id="GO:0003723">
    <property type="term" value="F:RNA binding"/>
    <property type="evidence" value="ECO:0007669"/>
    <property type="project" value="InterPro"/>
</dbReference>
<dbReference type="Proteomes" id="UP000035027">
    <property type="component" value="Chromosome"/>
</dbReference>
<keyword evidence="6 11" id="KW-0695">RNA-directed DNA polymerase</keyword>
<dbReference type="AlphaFoldDB" id="A0A0F7PQN0"/>
<evidence type="ECO:0000256" key="8">
    <source>
        <dbReference type="ARBA" id="ARBA00034120"/>
    </source>
</evidence>
<dbReference type="SUPFAM" id="SSF56672">
    <property type="entry name" value="DNA/RNA polymerases"/>
    <property type="match status" value="1"/>
</dbReference>
<comment type="similarity">
    <text evidence="8">Belongs to the bacterial reverse transcriptase family.</text>
</comment>
<dbReference type="Pfam" id="PF08388">
    <property type="entry name" value="GIIM"/>
    <property type="match status" value="1"/>
</dbReference>
<evidence type="ECO:0000256" key="1">
    <source>
        <dbReference type="ARBA" id="ARBA00012493"/>
    </source>
</evidence>
<dbReference type="NCBIfam" id="TIGR04416">
    <property type="entry name" value="group_II_RT_mat"/>
    <property type="match status" value="1"/>
</dbReference>
<dbReference type="GO" id="GO:0051607">
    <property type="term" value="P:defense response to virus"/>
    <property type="evidence" value="ECO:0007669"/>
    <property type="project" value="UniProtKB-KW"/>
</dbReference>
<dbReference type="EC" id="2.7.7.49" evidence="1"/>
<name>A0A0F7PQN0_9LACO</name>
<evidence type="ECO:0000256" key="5">
    <source>
        <dbReference type="ARBA" id="ARBA00022842"/>
    </source>
</evidence>
<sequence length="463" mass="54114">MKLVRQSQKTEIQVGCLSRIDLENQKYTRVRSTNFGENKGMSVTIQDEVLDRNNLNKAYLRVKSNRGAACIDEMTVDELFQYLRENKEELTTSLREGSYKPLPVKRVEIPKLNGGTRKLGIPTVIDRMVQQAVAQVLTPIFEEIFSENSFGFRPNRGAQDAIDKVISYYNQGYKRVVDLDLKSYFDNVNHDLMIKYLQQYIDDEWTLKLIRKFLTSGILDNGLFVKSEKGTPQGGPLSPLLANIYLNELDKELTKRGHRFVRYADDCNIYVKSQRAGERVMRSITKFLEKQLKVKVNTDKTRVGSPIKLKFLDFSLGVDNKGGYARSSKESQKRVRRALKMTTKRNRGISLNDMFKEIYQKMRGWLQYYSIGRMTTFIRRLDQWLRSRIRQYIWKQWKKPKTRFVNLKKLGLSQQDAYTFAMTRKGYWRTAHSKTLTYTLTNRKLEQLGLINMSKVLQSIQSD</sequence>
<evidence type="ECO:0000256" key="2">
    <source>
        <dbReference type="ARBA" id="ARBA00022679"/>
    </source>
</evidence>
<organism evidence="11 12">
    <name type="scientific">Ligilactobacillus salivarius str. Ren</name>
    <dbReference type="NCBI Taxonomy" id="1194971"/>
    <lineage>
        <taxon>Bacteria</taxon>
        <taxon>Bacillati</taxon>
        <taxon>Bacillota</taxon>
        <taxon>Bacilli</taxon>
        <taxon>Lactobacillales</taxon>
        <taxon>Lactobacillaceae</taxon>
        <taxon>Ligilactobacillus</taxon>
    </lineage>
</organism>
<protein>
    <recommendedName>
        <fullName evidence="1">RNA-directed DNA polymerase</fullName>
        <ecNumber evidence="1">2.7.7.49</ecNumber>
    </recommendedName>
</protein>
<keyword evidence="4" id="KW-0479">Metal-binding</keyword>
<dbReference type="PANTHER" id="PTHR34047:SF8">
    <property type="entry name" value="PROTEIN YKFC"/>
    <property type="match status" value="1"/>
</dbReference>
<keyword evidence="2" id="KW-0808">Transferase</keyword>
<evidence type="ECO:0000256" key="7">
    <source>
        <dbReference type="ARBA" id="ARBA00023118"/>
    </source>
</evidence>
<dbReference type="EMBL" id="CP011403">
    <property type="protein sequence ID" value="AKI03612.1"/>
    <property type="molecule type" value="Genomic_DNA"/>
</dbReference>
<dbReference type="InterPro" id="IPR000123">
    <property type="entry name" value="Reverse_transcriptase_msDNA"/>
</dbReference>
<reference evidence="11 12" key="1">
    <citation type="submission" date="2015-05" db="EMBL/GenBank/DDBJ databases">
        <title>Complete genome sequence of Lactobacillus salivarius Ren, a probiotic strain with antitumor activity.</title>
        <authorList>
            <person name="Sun E."/>
            <person name="Zhao L."/>
            <person name="Liu S."/>
            <person name="Zhang M."/>
            <person name="Guo H."/>
            <person name="Ren F."/>
        </authorList>
    </citation>
    <scope>NUCLEOTIDE SEQUENCE [LARGE SCALE GENOMIC DNA]</scope>
    <source>
        <strain evidence="11 12">Ren</strain>
    </source>
</reference>
<dbReference type="PATRIC" id="fig|1194971.3.peg.57"/>
<keyword evidence="3" id="KW-0548">Nucleotidyltransferase</keyword>
<gene>
    <name evidence="11" type="ORF">LsR_00057</name>
</gene>
<dbReference type="InterPro" id="IPR043502">
    <property type="entry name" value="DNA/RNA_pol_sf"/>
</dbReference>
<dbReference type="CDD" id="cd01651">
    <property type="entry name" value="RT_G2_intron"/>
    <property type="match status" value="1"/>
</dbReference>
<dbReference type="GO" id="GO:0046872">
    <property type="term" value="F:metal ion binding"/>
    <property type="evidence" value="ECO:0007669"/>
    <property type="project" value="UniProtKB-KW"/>
</dbReference>
<dbReference type="GO" id="GO:0003964">
    <property type="term" value="F:RNA-directed DNA polymerase activity"/>
    <property type="evidence" value="ECO:0007669"/>
    <property type="project" value="UniProtKB-KW"/>
</dbReference>
<dbReference type="InterPro" id="IPR013597">
    <property type="entry name" value="Mat_intron_G2"/>
</dbReference>
<accession>A0A0F7PQN0</accession>
<evidence type="ECO:0000313" key="12">
    <source>
        <dbReference type="Proteomes" id="UP000035027"/>
    </source>
</evidence>
<evidence type="ECO:0000256" key="3">
    <source>
        <dbReference type="ARBA" id="ARBA00022695"/>
    </source>
</evidence>
<evidence type="ECO:0000256" key="6">
    <source>
        <dbReference type="ARBA" id="ARBA00022918"/>
    </source>
</evidence>
<dbReference type="InterPro" id="IPR030931">
    <property type="entry name" value="Group_II_RT_mat"/>
</dbReference>
<evidence type="ECO:0000256" key="9">
    <source>
        <dbReference type="ARBA" id="ARBA00048173"/>
    </source>
</evidence>
<feature type="domain" description="Reverse transcriptase" evidence="10">
    <location>
        <begin position="90"/>
        <end position="316"/>
    </location>
</feature>
<keyword evidence="5" id="KW-0460">Magnesium</keyword>
<dbReference type="InterPro" id="IPR000477">
    <property type="entry name" value="RT_dom"/>
</dbReference>
<dbReference type="Pfam" id="PF00078">
    <property type="entry name" value="RVT_1"/>
    <property type="match status" value="1"/>
</dbReference>
<evidence type="ECO:0000259" key="10">
    <source>
        <dbReference type="PROSITE" id="PS50878"/>
    </source>
</evidence>
<dbReference type="PANTHER" id="PTHR34047">
    <property type="entry name" value="NUCLEAR INTRON MATURASE 1, MITOCHONDRIAL-RELATED"/>
    <property type="match status" value="1"/>
</dbReference>